<dbReference type="OrthoDB" id="9806902at2"/>
<dbReference type="Proteomes" id="UP000067625">
    <property type="component" value="Chromosome"/>
</dbReference>
<gene>
    <name evidence="2" type="ORF">AM592_11045</name>
</gene>
<dbReference type="PRINTS" id="PR00111">
    <property type="entry name" value="ABHYDROLASE"/>
</dbReference>
<reference evidence="3" key="1">
    <citation type="submission" date="2015-08" db="EMBL/GenBank/DDBJ databases">
        <title>Genome sequencing project for genomic taxonomy and phylogenomics of Bacillus-like bacteria.</title>
        <authorList>
            <person name="Liu B."/>
            <person name="Wang J."/>
            <person name="Zhu Y."/>
            <person name="Liu G."/>
            <person name="Chen Q."/>
            <person name="Chen Z."/>
            <person name="Lan J."/>
            <person name="Che J."/>
            <person name="Ge C."/>
            <person name="Shi H."/>
            <person name="Pan Z."/>
            <person name="Liu X."/>
        </authorList>
    </citation>
    <scope>NUCLEOTIDE SEQUENCE [LARGE SCALE GENOMIC DNA]</scope>
    <source>
        <strain evidence="3">FJAT-4402</strain>
    </source>
</reference>
<evidence type="ECO:0000313" key="3">
    <source>
        <dbReference type="Proteomes" id="UP000067625"/>
    </source>
</evidence>
<reference evidence="2 3" key="2">
    <citation type="journal article" date="2016" name="Int. J. Syst. Evol. Microbiol.">
        <title>Bacillus gobiensis sp. nov., isolated from a soil sample.</title>
        <authorList>
            <person name="Liu B."/>
            <person name="Liu G.H."/>
            <person name="Cetin S."/>
            <person name="Schumann P."/>
            <person name="Pan Z.Z."/>
            <person name="Chen Q.Q."/>
        </authorList>
    </citation>
    <scope>NUCLEOTIDE SEQUENCE [LARGE SCALE GENOMIC DNA]</scope>
    <source>
        <strain evidence="2 3">FJAT-4402</strain>
    </source>
</reference>
<sequence>MWKWFAEQPVATIVIIHGACEYHGRYKWLIEMWRTSGYNVIMGDLPGQGTSTRARGHINSFREYIDEVTLWVEEAKKMELPLFLLGHSMGGLIAITWYKENHSSPVKGIILSSPCLGVQVKVNKFLDIASKGLNKVLPTFRVDSGLTIEMATRNQEVIQADENDSLYITKVSVRWYRELLKAIEETAKPTEAYLNIPLLLMQAGDDKVVDKSMVINWFNQLKSHNKSYREWEGLYHEIFNEPEREDVFQAARNFTDQLIDTEKQQIER</sequence>
<dbReference type="PATRIC" id="fig|1441095.3.peg.2430"/>
<dbReference type="InterPro" id="IPR000073">
    <property type="entry name" value="AB_hydrolase_1"/>
</dbReference>
<dbReference type="Gene3D" id="3.40.50.1820">
    <property type="entry name" value="alpha/beta hydrolase"/>
    <property type="match status" value="1"/>
</dbReference>
<dbReference type="EMBL" id="CP012600">
    <property type="protein sequence ID" value="ALC82084.1"/>
    <property type="molecule type" value="Genomic_DNA"/>
</dbReference>
<dbReference type="PANTHER" id="PTHR11614">
    <property type="entry name" value="PHOSPHOLIPASE-RELATED"/>
    <property type="match status" value="1"/>
</dbReference>
<name>A0A0M4FRP4_9BACI</name>
<dbReference type="InterPro" id="IPR022742">
    <property type="entry name" value="Hydrolase_4"/>
</dbReference>
<dbReference type="InterPro" id="IPR029058">
    <property type="entry name" value="AB_hydrolase_fold"/>
</dbReference>
<dbReference type="STRING" id="1441095.AM592_11045"/>
<dbReference type="SUPFAM" id="SSF53474">
    <property type="entry name" value="alpha/beta-Hydrolases"/>
    <property type="match status" value="1"/>
</dbReference>
<organism evidence="2 3">
    <name type="scientific">Bacillus gobiensis</name>
    <dbReference type="NCBI Taxonomy" id="1441095"/>
    <lineage>
        <taxon>Bacteria</taxon>
        <taxon>Bacillati</taxon>
        <taxon>Bacillota</taxon>
        <taxon>Bacilli</taxon>
        <taxon>Bacillales</taxon>
        <taxon>Bacillaceae</taxon>
        <taxon>Bacillus</taxon>
    </lineage>
</organism>
<dbReference type="AlphaFoldDB" id="A0A0M4FRP4"/>
<feature type="domain" description="Serine aminopeptidase S33" evidence="1">
    <location>
        <begin position="8"/>
        <end position="243"/>
    </location>
</feature>
<proteinExistence type="predicted"/>
<dbReference type="Pfam" id="PF12146">
    <property type="entry name" value="Hydrolase_4"/>
    <property type="match status" value="1"/>
</dbReference>
<protein>
    <submittedName>
        <fullName evidence="2">Phospholipase</fullName>
    </submittedName>
</protein>
<keyword evidence="3" id="KW-1185">Reference proteome</keyword>
<dbReference type="InterPro" id="IPR051044">
    <property type="entry name" value="MAG_DAG_Lipase"/>
</dbReference>
<accession>A0A0M4FRP4</accession>
<evidence type="ECO:0000313" key="2">
    <source>
        <dbReference type="EMBL" id="ALC82084.1"/>
    </source>
</evidence>
<dbReference type="FunFam" id="3.40.50.1820:FF:000154">
    <property type="entry name" value="Alpha/beta hydrolase"/>
    <property type="match status" value="1"/>
</dbReference>
<dbReference type="RefSeq" id="WP_053603864.1">
    <property type="nucleotide sequence ID" value="NZ_CP012600.1"/>
</dbReference>
<evidence type="ECO:0000259" key="1">
    <source>
        <dbReference type="Pfam" id="PF12146"/>
    </source>
</evidence>